<proteinExistence type="predicted"/>
<organism evidence="1 2">
    <name type="scientific">Candidatus Sulfuritelmatomonas gaucii</name>
    <dbReference type="NCBI Taxonomy" id="2043161"/>
    <lineage>
        <taxon>Bacteria</taxon>
        <taxon>Pseudomonadati</taxon>
        <taxon>Acidobacteriota</taxon>
        <taxon>Terriglobia</taxon>
        <taxon>Terriglobales</taxon>
        <taxon>Acidobacteriaceae</taxon>
        <taxon>Candidatus Sulfuritelmatomonas</taxon>
    </lineage>
</organism>
<accession>A0A2N9M0K1</accession>
<dbReference type="EMBL" id="OKRB01000130">
    <property type="protein sequence ID" value="SPE28948.1"/>
    <property type="molecule type" value="Genomic_DNA"/>
</dbReference>
<dbReference type="Proteomes" id="UP000239735">
    <property type="component" value="Unassembled WGS sequence"/>
</dbReference>
<sequence length="442" mass="48902">MFRNMHWATPEERRAFGQARRKQVGRHQHDTVDPKARPASALEIVNRSMRSRVPALKDLKYKLMAESPFGYFRGAAPVMAADLSQLPNTGIGSQLCGDAHVRNLGAYAAPDGRLVFDINDFDETIRGPFEWDLKRMSASLVLAGRAAGHKDGSSRRAVEACIGRYAEQMRAFSRMSNLEVNRFQVHRLGLAKPVQAALSKAERATPQHILQQLTLPASPRPGAHRHFKDAKPMLARITGARAALVLGALDPYREMLEQQRRHLLDFYRPVDVGFKVVGTGSVGLRDYCIYMEGNGPADPLFLQIKEEIASAYAPYLPDARPATHNGQRVAEGQRAMQIQTDPFLGWTHVGNRQFLVRQLNDHKGSVDIHDLAGANLRAYAEVCGELLARGHARSGDPLVISGYIGSGASFAEALAKFGVDYADQTEKDWEQLKKSGKAEKKS</sequence>
<protein>
    <recommendedName>
        <fullName evidence="3">DUF2252 domain-containing protein</fullName>
    </recommendedName>
</protein>
<gene>
    <name evidence="1" type="ORF">SBA5_70057</name>
</gene>
<dbReference type="InterPro" id="IPR018721">
    <property type="entry name" value="DUF2252"/>
</dbReference>
<dbReference type="PANTHER" id="PTHR39441:SF1">
    <property type="entry name" value="DUF2252 DOMAIN-CONTAINING PROTEIN"/>
    <property type="match status" value="1"/>
</dbReference>
<name>A0A2N9M0K1_9BACT</name>
<evidence type="ECO:0008006" key="3">
    <source>
        <dbReference type="Google" id="ProtNLM"/>
    </source>
</evidence>
<reference evidence="2" key="1">
    <citation type="submission" date="2018-02" db="EMBL/GenBank/DDBJ databases">
        <authorList>
            <person name="Hausmann B."/>
        </authorList>
    </citation>
    <scope>NUCLEOTIDE SEQUENCE [LARGE SCALE GENOMIC DNA]</scope>
    <source>
        <strain evidence="2">Peat soil MAG SbA5</strain>
    </source>
</reference>
<evidence type="ECO:0000313" key="2">
    <source>
        <dbReference type="Proteomes" id="UP000239735"/>
    </source>
</evidence>
<evidence type="ECO:0000313" key="1">
    <source>
        <dbReference type="EMBL" id="SPE28948.1"/>
    </source>
</evidence>
<dbReference type="AlphaFoldDB" id="A0A2N9M0K1"/>
<dbReference type="Pfam" id="PF10009">
    <property type="entry name" value="DUF2252"/>
    <property type="match status" value="1"/>
</dbReference>
<dbReference type="PANTHER" id="PTHR39441">
    <property type="entry name" value="DUF2252 DOMAIN-CONTAINING PROTEIN"/>
    <property type="match status" value="1"/>
</dbReference>